<dbReference type="SMART" id="SM00220">
    <property type="entry name" value="S_TKc"/>
    <property type="match status" value="1"/>
</dbReference>
<comment type="catalytic activity">
    <reaction evidence="27">
        <text>L-threonyl-[protein] + ATP = O-phospho-L-threonyl-[protein] + ADP + H(+)</text>
        <dbReference type="Rhea" id="RHEA:46608"/>
        <dbReference type="Rhea" id="RHEA-COMP:11060"/>
        <dbReference type="Rhea" id="RHEA-COMP:11605"/>
        <dbReference type="ChEBI" id="CHEBI:15378"/>
        <dbReference type="ChEBI" id="CHEBI:30013"/>
        <dbReference type="ChEBI" id="CHEBI:30616"/>
        <dbReference type="ChEBI" id="CHEBI:61977"/>
        <dbReference type="ChEBI" id="CHEBI:456216"/>
        <dbReference type="EC" id="2.7.11.1"/>
    </reaction>
</comment>
<evidence type="ECO:0000256" key="24">
    <source>
        <dbReference type="ARBA" id="ARBA00023242"/>
    </source>
</evidence>
<keyword evidence="23" id="KW-0804">Transcription</keyword>
<comment type="function">
    <text evidence="1">Component of the EKC/KEOPS complex that is required for the formation of a threonylcarbamoyl group on adenosine at position 37 (t(6)A37) in tRNAs that read codons beginning with adenine. The complex is probably involved in the transfer of the threonylcarbamoyl moiety of threonylcarbamoyl-AMP (TC-AMP) to the N6 group of A37. BUD32 has ATPase activity in the context of the EKC/KEOPS complex and likely plays a supporting role to the catalytic subunit KAE1. The EKC/KEOPS complex also promotes both telomere uncapping and telomere elongation. The complex is required for efficient recruitment of transcriptional coactivators.</text>
</comment>
<organism evidence="31 32">
    <name type="scientific">Trichoderma lentiforme</name>
    <dbReference type="NCBI Taxonomy" id="1567552"/>
    <lineage>
        <taxon>Eukaryota</taxon>
        <taxon>Fungi</taxon>
        <taxon>Dikarya</taxon>
        <taxon>Ascomycota</taxon>
        <taxon>Pezizomycotina</taxon>
        <taxon>Sordariomycetes</taxon>
        <taxon>Hypocreomycetidae</taxon>
        <taxon>Hypocreales</taxon>
        <taxon>Hypocreaceae</taxon>
        <taxon>Trichoderma</taxon>
    </lineage>
</organism>
<evidence type="ECO:0000256" key="28">
    <source>
        <dbReference type="ARBA" id="ARBA00048679"/>
    </source>
</evidence>
<dbReference type="GO" id="GO:0005524">
    <property type="term" value="F:ATP binding"/>
    <property type="evidence" value="ECO:0007669"/>
    <property type="project" value="UniProtKB-KW"/>
</dbReference>
<keyword evidence="22" id="KW-0010">Activator</keyword>
<dbReference type="FunFam" id="3.30.200.20:FF:000603">
    <property type="entry name" value="EKC/KEOPS complex subunit bud32"/>
    <property type="match status" value="1"/>
</dbReference>
<dbReference type="PROSITE" id="PS50011">
    <property type="entry name" value="PROTEIN_KINASE_DOM"/>
    <property type="match status" value="1"/>
</dbReference>
<sequence>MCREFSSRNIIIPLLNPKISSPAENGTQSSPQMADCLVTCASIVFFVLHIGLFLRLTAAPVAGGRRSPTNGTGNPSLSTPLQRVISVILSGIVPKTKFLSSALPPKSPTMAATASEAVVHEFPLPAILTNPASTPPTLITQGAEGRLYKTTYLLPSIPCALKYRPPKPWRHPILDQRLTRHRILSEARILSKCRRDGLRVPDVYALDESAGWLMLEWVQGTPVRVNINQRLGNRTEGIEDDEELKDLMRRIGAAVGKMHSIGIIHGDLTTSNMMLNPPAGQTETDNVSGLEGEIVIIDLGLASGGVHDEDRAVDLYVLERAFGSTHPRAECVFGEVLDAYKKSFKQAGVALKKLEEVRMRGRKRSMLG</sequence>
<keyword evidence="19" id="KW-0067">ATP-binding</keyword>
<dbReference type="GO" id="GO:0004674">
    <property type="term" value="F:protein serine/threonine kinase activity"/>
    <property type="evidence" value="ECO:0007669"/>
    <property type="project" value="UniProtKB-KW"/>
</dbReference>
<dbReference type="AlphaFoldDB" id="A0A9P4XPK3"/>
<keyword evidence="15" id="KW-0819">tRNA processing</keyword>
<dbReference type="GO" id="GO:0000781">
    <property type="term" value="C:chromosome, telomeric region"/>
    <property type="evidence" value="ECO:0007669"/>
    <property type="project" value="UniProtKB-SubCell"/>
</dbReference>
<reference evidence="31 32" key="1">
    <citation type="submission" date="2018-06" db="EMBL/GenBank/DDBJ databases">
        <title>Genome analysis of cellulolytic fungus Trichoderma lentiforme CFAM-422.</title>
        <authorList>
            <person name="Steindorff A.S."/>
            <person name="Formighieri E.F."/>
            <person name="Midorikawa G.E.O."/>
            <person name="Tamietti M.S."/>
            <person name="Ramos E.Z."/>
            <person name="Silva A.S."/>
            <person name="Bon E.P.S."/>
            <person name="Mendes T.D."/>
            <person name="Damaso M.C.T."/>
            <person name="Favaro L.C.L."/>
        </authorList>
    </citation>
    <scope>NUCLEOTIDE SEQUENCE [LARGE SCALE GENOMIC DNA]</scope>
    <source>
        <strain evidence="31 32">CFAM-422</strain>
    </source>
</reference>
<evidence type="ECO:0000256" key="16">
    <source>
        <dbReference type="ARBA" id="ARBA00022741"/>
    </source>
</evidence>
<evidence type="ECO:0000256" key="18">
    <source>
        <dbReference type="ARBA" id="ARBA00022801"/>
    </source>
</evidence>
<comment type="caution">
    <text evidence="31">The sequence shown here is derived from an EMBL/GenBank/DDBJ whole genome shotgun (WGS) entry which is preliminary data.</text>
</comment>
<comment type="catalytic activity">
    <reaction evidence="28">
        <text>L-seryl-[protein] + ATP = O-phospho-L-seryl-[protein] + ADP + H(+)</text>
        <dbReference type="Rhea" id="RHEA:17989"/>
        <dbReference type="Rhea" id="RHEA-COMP:9863"/>
        <dbReference type="Rhea" id="RHEA-COMP:11604"/>
        <dbReference type="ChEBI" id="CHEBI:15378"/>
        <dbReference type="ChEBI" id="CHEBI:29999"/>
        <dbReference type="ChEBI" id="CHEBI:30616"/>
        <dbReference type="ChEBI" id="CHEBI:83421"/>
        <dbReference type="ChEBI" id="CHEBI:456216"/>
        <dbReference type="EC" id="2.7.11.1"/>
    </reaction>
</comment>
<evidence type="ECO:0000256" key="1">
    <source>
        <dbReference type="ARBA" id="ARBA00003747"/>
    </source>
</evidence>
<gene>
    <name evidence="31" type="ORF">CFAM422_002042</name>
</gene>
<evidence type="ECO:0000256" key="9">
    <source>
        <dbReference type="ARBA" id="ARBA00019973"/>
    </source>
</evidence>
<protein>
    <recommendedName>
        <fullName evidence="9">EKC/KEOPS complex subunit BUD32</fullName>
        <ecNumber evidence="7">2.7.11.1</ecNumber>
    </recommendedName>
    <alternativeName>
        <fullName evidence="25 26">Atypical Serine/threonine protein kinase BUD32</fullName>
    </alternativeName>
    <alternativeName>
        <fullName evidence="8">EKC/KEOPS complex subunit bud32</fullName>
    </alternativeName>
</protein>
<comment type="similarity">
    <text evidence="5">Belongs to the protein kinase superfamily. BUD32 family.</text>
</comment>
<evidence type="ECO:0000256" key="5">
    <source>
        <dbReference type="ARBA" id="ARBA00010630"/>
    </source>
</evidence>
<keyword evidence="13" id="KW-0597">Phosphoprotein</keyword>
<dbReference type="FunFam" id="1.10.510.10:FF:000845">
    <property type="entry name" value="Probable bifunctional tRNA threonylcarbamoyladenosine biosynthesis protein"/>
    <property type="match status" value="1"/>
</dbReference>
<evidence type="ECO:0000256" key="20">
    <source>
        <dbReference type="ARBA" id="ARBA00022895"/>
    </source>
</evidence>
<evidence type="ECO:0000256" key="4">
    <source>
        <dbReference type="ARBA" id="ARBA00004574"/>
    </source>
</evidence>
<keyword evidence="20" id="KW-0779">Telomere</keyword>
<dbReference type="Proteomes" id="UP000801864">
    <property type="component" value="Unassembled WGS sequence"/>
</dbReference>
<dbReference type="GO" id="GO:0016787">
    <property type="term" value="F:hydrolase activity"/>
    <property type="evidence" value="ECO:0007669"/>
    <property type="project" value="UniProtKB-KW"/>
</dbReference>
<feature type="domain" description="Protein kinase" evidence="30">
    <location>
        <begin position="133"/>
        <end position="368"/>
    </location>
</feature>
<comment type="subunit">
    <text evidence="6">Component of the EKC/KEOPS complex composed of at least BUD32, CGI121, GON7, KAE1 and PCC1; the whole complex dimerizes.</text>
</comment>
<name>A0A9P4XPK3_9HYPO</name>
<evidence type="ECO:0000256" key="15">
    <source>
        <dbReference type="ARBA" id="ARBA00022694"/>
    </source>
</evidence>
<evidence type="ECO:0000256" key="7">
    <source>
        <dbReference type="ARBA" id="ARBA00012513"/>
    </source>
</evidence>
<keyword evidence="29" id="KW-0812">Transmembrane</keyword>
<evidence type="ECO:0000256" key="6">
    <source>
        <dbReference type="ARBA" id="ARBA00011534"/>
    </source>
</evidence>
<dbReference type="GO" id="GO:0000408">
    <property type="term" value="C:EKC/KEOPS complex"/>
    <property type="evidence" value="ECO:0007669"/>
    <property type="project" value="TreeGrafter"/>
</dbReference>
<keyword evidence="10" id="KW-0158">Chromosome</keyword>
<accession>A0A9P4XPK3</accession>
<dbReference type="PROSITE" id="PS00109">
    <property type="entry name" value="PROTEIN_KINASE_TYR"/>
    <property type="match status" value="1"/>
</dbReference>
<evidence type="ECO:0000256" key="27">
    <source>
        <dbReference type="ARBA" id="ARBA00047899"/>
    </source>
</evidence>
<keyword evidence="29" id="KW-1133">Transmembrane helix</keyword>
<keyword evidence="32" id="KW-1185">Reference proteome</keyword>
<dbReference type="Pfam" id="PF00069">
    <property type="entry name" value="Pkinase"/>
    <property type="match status" value="1"/>
</dbReference>
<evidence type="ECO:0000256" key="10">
    <source>
        <dbReference type="ARBA" id="ARBA00022454"/>
    </source>
</evidence>
<evidence type="ECO:0000313" key="31">
    <source>
        <dbReference type="EMBL" id="KAF3075627.1"/>
    </source>
</evidence>
<dbReference type="GO" id="GO:0005634">
    <property type="term" value="C:nucleus"/>
    <property type="evidence" value="ECO:0007669"/>
    <property type="project" value="UniProtKB-SubCell"/>
</dbReference>
<dbReference type="PANTHER" id="PTHR12209:SF0">
    <property type="entry name" value="EKC_KEOPS COMPLEX SUBUNIT TP53RK"/>
    <property type="match status" value="1"/>
</dbReference>
<dbReference type="InterPro" id="IPR000719">
    <property type="entry name" value="Prot_kinase_dom"/>
</dbReference>
<evidence type="ECO:0000256" key="11">
    <source>
        <dbReference type="ARBA" id="ARBA00022490"/>
    </source>
</evidence>
<keyword evidence="16" id="KW-0547">Nucleotide-binding</keyword>
<evidence type="ECO:0000256" key="23">
    <source>
        <dbReference type="ARBA" id="ARBA00023163"/>
    </source>
</evidence>
<dbReference type="Gene3D" id="1.10.510.10">
    <property type="entry name" value="Transferase(Phosphotransferase) domain 1"/>
    <property type="match status" value="1"/>
</dbReference>
<keyword evidence="29" id="KW-0472">Membrane</keyword>
<feature type="transmembrane region" description="Helical" evidence="29">
    <location>
        <begin position="36"/>
        <end position="56"/>
    </location>
</feature>
<keyword evidence="11" id="KW-0963">Cytoplasm</keyword>
<dbReference type="GO" id="GO:0070525">
    <property type="term" value="P:tRNA threonylcarbamoyladenosine metabolic process"/>
    <property type="evidence" value="ECO:0007669"/>
    <property type="project" value="TreeGrafter"/>
</dbReference>
<evidence type="ECO:0000259" key="30">
    <source>
        <dbReference type="PROSITE" id="PS50011"/>
    </source>
</evidence>
<evidence type="ECO:0000256" key="19">
    <source>
        <dbReference type="ARBA" id="ARBA00022840"/>
    </source>
</evidence>
<keyword evidence="24" id="KW-0539">Nucleus</keyword>
<evidence type="ECO:0000256" key="12">
    <source>
        <dbReference type="ARBA" id="ARBA00022527"/>
    </source>
</evidence>
<keyword evidence="21" id="KW-0805">Transcription regulation</keyword>
<evidence type="ECO:0000256" key="25">
    <source>
        <dbReference type="ARBA" id="ARBA00030980"/>
    </source>
</evidence>
<proteinExistence type="inferred from homology"/>
<dbReference type="GO" id="GO:0005829">
    <property type="term" value="C:cytosol"/>
    <property type="evidence" value="ECO:0007669"/>
    <property type="project" value="TreeGrafter"/>
</dbReference>
<evidence type="ECO:0000313" key="32">
    <source>
        <dbReference type="Proteomes" id="UP000801864"/>
    </source>
</evidence>
<dbReference type="PANTHER" id="PTHR12209">
    <property type="entry name" value="NON-SPECIFIC SERINE/THREONINE PROTEIN KINASE"/>
    <property type="match status" value="1"/>
</dbReference>
<dbReference type="NCBIfam" id="TIGR03724">
    <property type="entry name" value="arch_bud32"/>
    <property type="match status" value="1"/>
</dbReference>
<evidence type="ECO:0000256" key="14">
    <source>
        <dbReference type="ARBA" id="ARBA00022679"/>
    </source>
</evidence>
<evidence type="ECO:0000256" key="8">
    <source>
        <dbReference type="ARBA" id="ARBA00013948"/>
    </source>
</evidence>
<dbReference type="InterPro" id="IPR008266">
    <property type="entry name" value="Tyr_kinase_AS"/>
</dbReference>
<evidence type="ECO:0000256" key="13">
    <source>
        <dbReference type="ARBA" id="ARBA00022553"/>
    </source>
</evidence>
<dbReference type="Gene3D" id="3.30.200.20">
    <property type="entry name" value="Phosphorylase Kinase, domain 1"/>
    <property type="match status" value="1"/>
</dbReference>
<dbReference type="InterPro" id="IPR022495">
    <property type="entry name" value="Bud32"/>
</dbReference>
<comment type="subcellular location">
    <subcellularLocation>
        <location evidence="4">Chromosome</location>
        <location evidence="4">Telomere</location>
    </subcellularLocation>
    <subcellularLocation>
        <location evidence="3">Cytoplasm</location>
    </subcellularLocation>
    <subcellularLocation>
        <location evidence="2">Nucleus</location>
    </subcellularLocation>
</comment>
<evidence type="ECO:0000256" key="29">
    <source>
        <dbReference type="SAM" id="Phobius"/>
    </source>
</evidence>
<evidence type="ECO:0000256" key="21">
    <source>
        <dbReference type="ARBA" id="ARBA00023015"/>
    </source>
</evidence>
<evidence type="ECO:0000256" key="22">
    <source>
        <dbReference type="ARBA" id="ARBA00023159"/>
    </source>
</evidence>
<evidence type="ECO:0000256" key="3">
    <source>
        <dbReference type="ARBA" id="ARBA00004496"/>
    </source>
</evidence>
<dbReference type="GO" id="GO:0008033">
    <property type="term" value="P:tRNA processing"/>
    <property type="evidence" value="ECO:0007669"/>
    <property type="project" value="UniProtKB-KW"/>
</dbReference>
<dbReference type="SUPFAM" id="SSF56112">
    <property type="entry name" value="Protein kinase-like (PK-like)"/>
    <property type="match status" value="1"/>
</dbReference>
<keyword evidence="18" id="KW-0378">Hydrolase</keyword>
<dbReference type="EC" id="2.7.11.1" evidence="7"/>
<dbReference type="InterPro" id="IPR011009">
    <property type="entry name" value="Kinase-like_dom_sf"/>
</dbReference>
<keyword evidence="14" id="KW-0808">Transferase</keyword>
<keyword evidence="12" id="KW-0723">Serine/threonine-protein kinase</keyword>
<dbReference type="EMBL" id="QLNT01000003">
    <property type="protein sequence ID" value="KAF3075627.1"/>
    <property type="molecule type" value="Genomic_DNA"/>
</dbReference>
<evidence type="ECO:0000256" key="2">
    <source>
        <dbReference type="ARBA" id="ARBA00004123"/>
    </source>
</evidence>
<evidence type="ECO:0000256" key="17">
    <source>
        <dbReference type="ARBA" id="ARBA00022777"/>
    </source>
</evidence>
<evidence type="ECO:0000256" key="26">
    <source>
        <dbReference type="ARBA" id="ARBA00033194"/>
    </source>
</evidence>
<keyword evidence="17" id="KW-0418">Kinase</keyword>